<dbReference type="GO" id="GO:0005198">
    <property type="term" value="F:structural molecule activity"/>
    <property type="evidence" value="ECO:0007669"/>
    <property type="project" value="InterPro"/>
</dbReference>
<dbReference type="Proteomes" id="UP000029500">
    <property type="component" value="Chromosome"/>
</dbReference>
<comment type="similarity">
    <text evidence="2">Belongs to the bacterial flagellin family.</text>
</comment>
<dbReference type="InterPro" id="IPR001492">
    <property type="entry name" value="Flagellin"/>
</dbReference>
<dbReference type="GO" id="GO:0009424">
    <property type="term" value="C:bacterial-type flagellum hook"/>
    <property type="evidence" value="ECO:0007669"/>
    <property type="project" value="InterPro"/>
</dbReference>
<name>A0A089MIL6_9BACL</name>
<dbReference type="Pfam" id="PF00700">
    <property type="entry name" value="Flagellin_C"/>
    <property type="match status" value="1"/>
</dbReference>
<dbReference type="OrthoDB" id="9758307at2"/>
<evidence type="ECO:0000256" key="3">
    <source>
        <dbReference type="ARBA" id="ARBA00023143"/>
    </source>
</evidence>
<feature type="domain" description="Flagellin C-terminal" evidence="5">
    <location>
        <begin position="220"/>
        <end position="298"/>
    </location>
</feature>
<proteinExistence type="inferred from homology"/>
<comment type="subcellular location">
    <subcellularLocation>
        <location evidence="1">Bacterial flagellum</location>
    </subcellularLocation>
</comment>
<keyword evidence="7" id="KW-1185">Reference proteome</keyword>
<evidence type="ECO:0000256" key="2">
    <source>
        <dbReference type="ARBA" id="ARBA00005709"/>
    </source>
</evidence>
<dbReference type="EMBL" id="CP009287">
    <property type="protein sequence ID" value="AIQ71343.1"/>
    <property type="molecule type" value="Genomic_DNA"/>
</dbReference>
<dbReference type="PANTHER" id="PTHR42792:SF1">
    <property type="entry name" value="FLAGELLAR HOOK-ASSOCIATED PROTEIN 3"/>
    <property type="match status" value="1"/>
</dbReference>
<dbReference type="SUPFAM" id="SSF64518">
    <property type="entry name" value="Phase 1 flagellin"/>
    <property type="match status" value="1"/>
</dbReference>
<evidence type="ECO:0000259" key="4">
    <source>
        <dbReference type="Pfam" id="PF00669"/>
    </source>
</evidence>
<organism evidence="6 7">
    <name type="scientific">Paenibacillus graminis</name>
    <dbReference type="NCBI Taxonomy" id="189425"/>
    <lineage>
        <taxon>Bacteria</taxon>
        <taxon>Bacillati</taxon>
        <taxon>Bacillota</taxon>
        <taxon>Bacilli</taxon>
        <taxon>Bacillales</taxon>
        <taxon>Paenibacillaceae</taxon>
        <taxon>Paenibacillus</taxon>
    </lineage>
</organism>
<dbReference type="STRING" id="189425.PGRAT_29980"/>
<evidence type="ECO:0000313" key="6">
    <source>
        <dbReference type="EMBL" id="AIQ71343.1"/>
    </source>
</evidence>
<dbReference type="eggNOG" id="COG1344">
    <property type="taxonomic scope" value="Bacteria"/>
</dbReference>
<reference evidence="6 7" key="1">
    <citation type="submission" date="2014-08" db="EMBL/GenBank/DDBJ databases">
        <title>Comparative genomics of the Paenibacillus odorifer group.</title>
        <authorList>
            <person name="den Bakker H.C."/>
            <person name="Tsai Y.-C."/>
            <person name="Martin N."/>
            <person name="Korlach J."/>
            <person name="Wiedmann M."/>
        </authorList>
    </citation>
    <scope>NUCLEOTIDE SEQUENCE [LARGE SCALE GENOMIC DNA]</scope>
    <source>
        <strain evidence="6 7">DSM 15220</strain>
    </source>
</reference>
<keyword evidence="6" id="KW-0966">Cell projection</keyword>
<dbReference type="Gene3D" id="1.20.1330.10">
    <property type="entry name" value="f41 fragment of flagellin, N-terminal domain"/>
    <property type="match status" value="1"/>
</dbReference>
<dbReference type="InterPro" id="IPR046358">
    <property type="entry name" value="Flagellin_C"/>
</dbReference>
<keyword evidence="6" id="KW-0282">Flagellum</keyword>
<keyword evidence="6" id="KW-0969">Cilium</keyword>
<sequence length="302" mass="33106">MSIRVTQGMMSMQTLSNLNRNNSVRSDLANQASTGRKINKPSDDPVGVTYSLRYRAELASNEQFQTNADAAVSWLDFTDTTMQQATNVMKRMKELTIQGSNGTLPQSGRDAIKLEIQQLKEQMGNIGNAQIRGKYIFNGQNYDKVPYELSGTVTSFSQIDTDDGSVKYAIGDQSTFQVNTPGSDFFGKSTDTDNVFKVMDDLIAALASGDTSKVAAQTANMDSRTNKMQSALSEVGARTNRVELVQARLGDRNLNLTTLQSKVEDADIAEVLIKSTTAQTIYEAALKSSAQILQPSLMDFMR</sequence>
<accession>A0A089MIL6</accession>
<gene>
    <name evidence="6" type="ORF">PGRAT_29980</name>
</gene>
<feature type="domain" description="Flagellin N-terminal" evidence="4">
    <location>
        <begin position="8"/>
        <end position="141"/>
    </location>
</feature>
<dbReference type="InterPro" id="IPR013384">
    <property type="entry name" value="Flagell_FlgL"/>
</dbReference>
<dbReference type="NCBIfam" id="TIGR02550">
    <property type="entry name" value="flagell_flgL"/>
    <property type="match status" value="1"/>
</dbReference>
<keyword evidence="3" id="KW-0975">Bacterial flagellum</keyword>
<dbReference type="RefSeq" id="WP_025707314.1">
    <property type="nucleotide sequence ID" value="NZ_CP009287.1"/>
</dbReference>
<dbReference type="GO" id="GO:0071973">
    <property type="term" value="P:bacterial-type flagellum-dependent cell motility"/>
    <property type="evidence" value="ECO:0007669"/>
    <property type="project" value="InterPro"/>
</dbReference>
<dbReference type="PANTHER" id="PTHR42792">
    <property type="entry name" value="FLAGELLIN"/>
    <property type="match status" value="1"/>
</dbReference>
<evidence type="ECO:0000259" key="5">
    <source>
        <dbReference type="Pfam" id="PF00700"/>
    </source>
</evidence>
<dbReference type="Pfam" id="PF00669">
    <property type="entry name" value="Flagellin_N"/>
    <property type="match status" value="1"/>
</dbReference>
<evidence type="ECO:0000256" key="1">
    <source>
        <dbReference type="ARBA" id="ARBA00004365"/>
    </source>
</evidence>
<evidence type="ECO:0000313" key="7">
    <source>
        <dbReference type="Proteomes" id="UP000029500"/>
    </source>
</evidence>
<dbReference type="InterPro" id="IPR001029">
    <property type="entry name" value="Flagellin_N"/>
</dbReference>
<dbReference type="HOGENOM" id="CLU_024437_2_1_9"/>
<dbReference type="KEGG" id="pgm:PGRAT_29980"/>
<dbReference type="AlphaFoldDB" id="A0A089MIL6"/>
<protein>
    <submittedName>
        <fullName evidence="6">Flagellar hook protein FlgL</fullName>
    </submittedName>
</protein>
<dbReference type="PRINTS" id="PR00207">
    <property type="entry name" value="FLAGELLIN"/>
</dbReference>